<evidence type="ECO:0000313" key="2">
    <source>
        <dbReference type="EnsemblMetazoa" id="G9017.1:cds"/>
    </source>
</evidence>
<dbReference type="AlphaFoldDB" id="A0A8W8P4I5"/>
<dbReference type="OrthoDB" id="6159959at2759"/>
<dbReference type="InterPro" id="IPR009003">
    <property type="entry name" value="Peptidase_S1_PA"/>
</dbReference>
<feature type="compositionally biased region" description="Polar residues" evidence="1">
    <location>
        <begin position="558"/>
        <end position="579"/>
    </location>
</feature>
<proteinExistence type="predicted"/>
<keyword evidence="3" id="KW-1185">Reference proteome</keyword>
<protein>
    <submittedName>
        <fullName evidence="2">Uncharacterized protein</fullName>
    </submittedName>
</protein>
<evidence type="ECO:0000313" key="3">
    <source>
        <dbReference type="Proteomes" id="UP000005408"/>
    </source>
</evidence>
<feature type="region of interest" description="Disordered" evidence="1">
    <location>
        <begin position="554"/>
        <end position="583"/>
    </location>
</feature>
<dbReference type="SUPFAM" id="SSF50494">
    <property type="entry name" value="Trypsin-like serine proteases"/>
    <property type="match status" value="1"/>
</dbReference>
<evidence type="ECO:0000256" key="1">
    <source>
        <dbReference type="SAM" id="MobiDB-lite"/>
    </source>
</evidence>
<sequence length="634" mass="71932">MYNTYVTDDVFMPVFCFVQAIPSFFSKEISKKKNVNLSACQSSHSETVSSSKIQYLYYKVHTFQHFYYIYKLTRECTLRISGENRCPSSIIETDFEPKDVILKIGIVGAFTEENLRFISKIKGKRKSPKDQTVWKVTPLLCFQNDLDLNSAKELLRQQDTSEKTSDKILIKSANVCDEIDKITDSLIIIDENKEDIARTITSCFEEPIIQMLQKWLTNLETEGLGKHTSRVVAEIKAISKQLTLNERNIRRDVSDPSICKTLVPGDIKDYLFGKSDVNAFGIWNNSSFKIFVKTTTVKEELEGELVERYHNFFKYYPLDIEFGILIENPILKQGDPIYADDCCEKHPTGTLGGFVMRVNEDRKKYALTCNHIFPSRNKMAYADDSDDGARRQIGSCVFTKNDMSCDFAAIEMNDTISNKCDVTFRRDDGKGINAHLYDENLEDVGIVHKIGATTGVTQGYILSSEFYNKYPAEGNRECIFLVKGTHGNFSEEGDSGSLVFSRPRSVQQNYVDIVGMVYAKNRKAKDDVETEVYNRTDKESEQLHANHDISTEVENAHENNPQNCTPSLSSEYDGTTTAENDQDDDEYSCCYRLHTALELFEEDQGQGFEVRFKDDLSLSSPATSSSSGSDVEAV</sequence>
<name>A0A8W8P4I5_MAGGI</name>
<accession>A0A8W8P4I5</accession>
<dbReference type="EnsemblMetazoa" id="G9017.1">
    <property type="protein sequence ID" value="G9017.1:cds"/>
    <property type="gene ID" value="G9017"/>
</dbReference>
<reference evidence="2" key="1">
    <citation type="submission" date="2022-08" db="UniProtKB">
        <authorList>
            <consortium name="EnsemblMetazoa"/>
        </authorList>
    </citation>
    <scope>IDENTIFICATION</scope>
    <source>
        <strain evidence="2">05x7-T-G4-1.051#20</strain>
    </source>
</reference>
<dbReference type="Proteomes" id="UP000005408">
    <property type="component" value="Unassembled WGS sequence"/>
</dbReference>
<organism evidence="2 3">
    <name type="scientific">Magallana gigas</name>
    <name type="common">Pacific oyster</name>
    <name type="synonym">Crassostrea gigas</name>
    <dbReference type="NCBI Taxonomy" id="29159"/>
    <lineage>
        <taxon>Eukaryota</taxon>
        <taxon>Metazoa</taxon>
        <taxon>Spiralia</taxon>
        <taxon>Lophotrochozoa</taxon>
        <taxon>Mollusca</taxon>
        <taxon>Bivalvia</taxon>
        <taxon>Autobranchia</taxon>
        <taxon>Pteriomorphia</taxon>
        <taxon>Ostreida</taxon>
        <taxon>Ostreoidea</taxon>
        <taxon>Ostreidae</taxon>
        <taxon>Magallana</taxon>
    </lineage>
</organism>